<organism evidence="3 4">
    <name type="scientific">Umezawaea tangerina</name>
    <dbReference type="NCBI Taxonomy" id="84725"/>
    <lineage>
        <taxon>Bacteria</taxon>
        <taxon>Bacillati</taxon>
        <taxon>Actinomycetota</taxon>
        <taxon>Actinomycetes</taxon>
        <taxon>Pseudonocardiales</taxon>
        <taxon>Pseudonocardiaceae</taxon>
        <taxon>Umezawaea</taxon>
    </lineage>
</organism>
<proteinExistence type="predicted"/>
<sequence>MDHQHDPGPPFDFFGRPPLVSGSVTAAVAALHTEVEEALTLAVLPWEADLRHWQDVRSVRSGIRSHLEAVLTSRVLEDVLVVASELAANAHRHARLPGRVRVFRKGCAVRVEVTDRDPNRPSTGGRGIPLVDRVSNAWGVLPDGEGGKTVWAELSEHR</sequence>
<dbReference type="SUPFAM" id="SSF55874">
    <property type="entry name" value="ATPase domain of HSP90 chaperone/DNA topoisomerase II/histidine kinase"/>
    <property type="match status" value="1"/>
</dbReference>
<name>A0A2T0SZN2_9PSEU</name>
<accession>A0A2T0SZN2</accession>
<dbReference type="CDD" id="cd16936">
    <property type="entry name" value="HATPase_RsbW-like"/>
    <property type="match status" value="1"/>
</dbReference>
<dbReference type="PANTHER" id="PTHR35526">
    <property type="entry name" value="ANTI-SIGMA-F FACTOR RSBW-RELATED"/>
    <property type="match status" value="1"/>
</dbReference>
<feature type="domain" description="Histidine kinase/HSP90-like ATPase" evidence="2">
    <location>
        <begin position="55"/>
        <end position="151"/>
    </location>
</feature>
<dbReference type="AlphaFoldDB" id="A0A2T0SZN2"/>
<evidence type="ECO:0000313" key="4">
    <source>
        <dbReference type="Proteomes" id="UP000239494"/>
    </source>
</evidence>
<dbReference type="PANTHER" id="PTHR35526:SF3">
    <property type="entry name" value="ANTI-SIGMA-F FACTOR RSBW"/>
    <property type="match status" value="1"/>
</dbReference>
<evidence type="ECO:0000256" key="1">
    <source>
        <dbReference type="ARBA" id="ARBA00022527"/>
    </source>
</evidence>
<dbReference type="GO" id="GO:0004674">
    <property type="term" value="F:protein serine/threonine kinase activity"/>
    <property type="evidence" value="ECO:0007669"/>
    <property type="project" value="UniProtKB-KW"/>
</dbReference>
<keyword evidence="1" id="KW-0723">Serine/threonine-protein kinase</keyword>
<comment type="caution">
    <text evidence="3">The sequence shown here is derived from an EMBL/GenBank/DDBJ whole genome shotgun (WGS) entry which is preliminary data.</text>
</comment>
<gene>
    <name evidence="3" type="ORF">CLV43_108276</name>
</gene>
<dbReference type="Pfam" id="PF13581">
    <property type="entry name" value="HATPase_c_2"/>
    <property type="match status" value="1"/>
</dbReference>
<keyword evidence="3" id="KW-0418">Kinase</keyword>
<protein>
    <submittedName>
        <fullName evidence="3">Anti-sigma regulatory factor (Ser/Thr protein kinase)</fullName>
    </submittedName>
</protein>
<keyword evidence="4" id="KW-1185">Reference proteome</keyword>
<dbReference type="RefSeq" id="WP_245887031.1">
    <property type="nucleotide sequence ID" value="NZ_PVTF01000008.1"/>
</dbReference>
<dbReference type="InterPro" id="IPR003594">
    <property type="entry name" value="HATPase_dom"/>
</dbReference>
<dbReference type="InterPro" id="IPR036890">
    <property type="entry name" value="HATPase_C_sf"/>
</dbReference>
<dbReference type="Gene3D" id="3.30.565.10">
    <property type="entry name" value="Histidine kinase-like ATPase, C-terminal domain"/>
    <property type="match status" value="1"/>
</dbReference>
<evidence type="ECO:0000313" key="3">
    <source>
        <dbReference type="EMBL" id="PRY38876.1"/>
    </source>
</evidence>
<dbReference type="EMBL" id="PVTF01000008">
    <property type="protein sequence ID" value="PRY38876.1"/>
    <property type="molecule type" value="Genomic_DNA"/>
</dbReference>
<dbReference type="InterPro" id="IPR050267">
    <property type="entry name" value="Anti-sigma-factor_SerPK"/>
</dbReference>
<reference evidence="3 4" key="1">
    <citation type="submission" date="2018-03" db="EMBL/GenBank/DDBJ databases">
        <title>Genomic Encyclopedia of Archaeal and Bacterial Type Strains, Phase II (KMG-II): from individual species to whole genera.</title>
        <authorList>
            <person name="Goeker M."/>
        </authorList>
    </citation>
    <scope>NUCLEOTIDE SEQUENCE [LARGE SCALE GENOMIC DNA]</scope>
    <source>
        <strain evidence="3 4">DSM 44720</strain>
    </source>
</reference>
<keyword evidence="3" id="KW-0808">Transferase</keyword>
<dbReference type="Proteomes" id="UP000239494">
    <property type="component" value="Unassembled WGS sequence"/>
</dbReference>
<evidence type="ECO:0000259" key="2">
    <source>
        <dbReference type="Pfam" id="PF13581"/>
    </source>
</evidence>